<dbReference type="EMBL" id="BK014951">
    <property type="protein sequence ID" value="DAD84061.1"/>
    <property type="molecule type" value="Genomic_DNA"/>
</dbReference>
<accession>A0A8S5MNW4</accession>
<protein>
    <submittedName>
        <fullName evidence="1">Uncharacterized protein</fullName>
    </submittedName>
</protein>
<organism evidence="1">
    <name type="scientific">Siphoviridae sp. ct0yq10</name>
    <dbReference type="NCBI Taxonomy" id="2826270"/>
    <lineage>
        <taxon>Viruses</taxon>
        <taxon>Duplodnaviria</taxon>
        <taxon>Heunggongvirae</taxon>
        <taxon>Uroviricota</taxon>
        <taxon>Caudoviricetes</taxon>
    </lineage>
</organism>
<sequence length="156" mass="17581">MTTTDIHDWKGTEFVEEFTDFVLTGTLEAKAIASRQTGRMVNSVKIRKVSDGFEVYSDRNDFPPTKRGKVRYYTKVYVERGYPNYPPFDFLMEGFLNVGEGELVKGGVGQYSAKHPSGRRGSGTAILTQSDKSAVTAYRERAESRLAVKIPKRLQK</sequence>
<evidence type="ECO:0000313" key="1">
    <source>
        <dbReference type="EMBL" id="DAD84061.1"/>
    </source>
</evidence>
<name>A0A8S5MNW4_9CAUD</name>
<reference evidence="1" key="1">
    <citation type="journal article" date="2021" name="Proc. Natl. Acad. Sci. U.S.A.">
        <title>A Catalog of Tens of Thousands of Viruses from Human Metagenomes Reveals Hidden Associations with Chronic Diseases.</title>
        <authorList>
            <person name="Tisza M.J."/>
            <person name="Buck C.B."/>
        </authorList>
    </citation>
    <scope>NUCLEOTIDE SEQUENCE</scope>
    <source>
        <strain evidence="1">Ct0yq10</strain>
    </source>
</reference>
<proteinExistence type="predicted"/>